<feature type="non-terminal residue" evidence="2">
    <location>
        <position position="94"/>
    </location>
</feature>
<reference evidence="2" key="1">
    <citation type="submission" date="2020-02" db="EMBL/GenBank/DDBJ databases">
        <authorList>
            <person name="Meier V. D."/>
        </authorList>
    </citation>
    <scope>NUCLEOTIDE SEQUENCE</scope>
    <source>
        <strain evidence="2">AVDCRST_MAG75</strain>
    </source>
</reference>
<feature type="non-terminal residue" evidence="2">
    <location>
        <position position="1"/>
    </location>
</feature>
<gene>
    <name evidence="2" type="ORF">AVDCRST_MAG75-689</name>
</gene>
<accession>A0A6J4NAX7</accession>
<proteinExistence type="predicted"/>
<evidence type="ECO:0000256" key="1">
    <source>
        <dbReference type="SAM" id="MobiDB-lite"/>
    </source>
</evidence>
<dbReference type="AlphaFoldDB" id="A0A6J4NAX7"/>
<name>A0A6J4NAX7_9ACTN</name>
<evidence type="ECO:0000313" key="2">
    <source>
        <dbReference type="EMBL" id="CAA9377730.1"/>
    </source>
</evidence>
<organism evidence="2">
    <name type="scientific">uncultured Propionibacteriaceae bacterium</name>
    <dbReference type="NCBI Taxonomy" id="257457"/>
    <lineage>
        <taxon>Bacteria</taxon>
        <taxon>Bacillati</taxon>
        <taxon>Actinomycetota</taxon>
        <taxon>Actinomycetes</taxon>
        <taxon>Propionibacteriales</taxon>
        <taxon>Propionibacteriaceae</taxon>
        <taxon>environmental samples</taxon>
    </lineage>
</organism>
<dbReference type="EMBL" id="CADCUO010000043">
    <property type="protein sequence ID" value="CAA9377730.1"/>
    <property type="molecule type" value="Genomic_DNA"/>
</dbReference>
<protein>
    <submittedName>
        <fullName evidence="2">Uncharacterized protein</fullName>
    </submittedName>
</protein>
<sequence>CRAMGTSVRFSCMVASWATIRSHPTRSTSGCTSAGSTAPRRRGSWWVGSTRPSITPLPPAGWPWSWRPRSTTRWRCSGWRRSGSARCGTPLPGH</sequence>
<feature type="compositionally biased region" description="Low complexity" evidence="1">
    <location>
        <begin position="25"/>
        <end position="38"/>
    </location>
</feature>
<feature type="region of interest" description="Disordered" evidence="1">
    <location>
        <begin position="23"/>
        <end position="47"/>
    </location>
</feature>